<comment type="caution">
    <text evidence="2">The sequence shown here is derived from an EMBL/GenBank/DDBJ whole genome shotgun (WGS) entry which is preliminary data.</text>
</comment>
<dbReference type="PANTHER" id="PTHR30503:SF3">
    <property type="entry name" value="INNER MEMBRANE PROTEIN YEDI"/>
    <property type="match status" value="1"/>
</dbReference>
<accession>A0A1Y5EB32</accession>
<feature type="transmembrane region" description="Helical" evidence="1">
    <location>
        <begin position="275"/>
        <end position="308"/>
    </location>
</feature>
<feature type="transmembrane region" description="Helical" evidence="1">
    <location>
        <begin position="172"/>
        <end position="196"/>
    </location>
</feature>
<evidence type="ECO:0000313" key="2">
    <source>
        <dbReference type="EMBL" id="OUR78145.1"/>
    </source>
</evidence>
<keyword evidence="1" id="KW-0472">Membrane</keyword>
<organism evidence="2 3">
    <name type="scientific">Colwellia psychrerythraea</name>
    <name type="common">Vibrio psychroerythus</name>
    <dbReference type="NCBI Taxonomy" id="28229"/>
    <lineage>
        <taxon>Bacteria</taxon>
        <taxon>Pseudomonadati</taxon>
        <taxon>Pseudomonadota</taxon>
        <taxon>Gammaproteobacteria</taxon>
        <taxon>Alteromonadales</taxon>
        <taxon>Colwelliaceae</taxon>
        <taxon>Colwellia</taxon>
    </lineage>
</organism>
<reference evidence="3" key="1">
    <citation type="journal article" date="2017" name="Proc. Natl. Acad. Sci. U.S.A.">
        <title>Simulation of Deepwater Horizon oil plume reveals substrate specialization within a complex community of hydrocarbon degraders.</title>
        <authorList>
            <person name="Hu P."/>
            <person name="Dubinsky E.A."/>
            <person name="Probst A.J."/>
            <person name="Wang J."/>
            <person name="Sieber C.M.K."/>
            <person name="Tom L.M."/>
            <person name="Gardinali P."/>
            <person name="Banfield J.F."/>
            <person name="Atlas R.M."/>
            <person name="Andersen G.L."/>
        </authorList>
    </citation>
    <scope>NUCLEOTIDE SEQUENCE [LARGE SCALE GENOMIC DNA]</scope>
</reference>
<dbReference type="AlphaFoldDB" id="A0A1Y5EB32"/>
<dbReference type="GO" id="GO:0005886">
    <property type="term" value="C:plasma membrane"/>
    <property type="evidence" value="ECO:0007669"/>
    <property type="project" value="TreeGrafter"/>
</dbReference>
<gene>
    <name evidence="2" type="ORF">A9Q75_13855</name>
</gene>
<dbReference type="PIRSF" id="PIRSF016660">
    <property type="entry name" value="YedI"/>
    <property type="match status" value="1"/>
</dbReference>
<sequence>MAGASLLTLLDDIAMLLDDVAVLSKVAAKKTAGVLGDDLAVNAEQLSGGLKADRELPVVWAVFKGSMLNKAILVPIALLLSYFLPIVIMPLLMLGGAYLCYEGFEKVWHKFSHQDEQKEQHEKRVEALQDENIDITLYEKDKIKGAIRTDFILSAEIIIIALGTVADKPITTQISVLVFIAILMTIGVYGLVAGIVKIDDGGLLLIKDKSASLWAKAKRALGYFMISFAPKLMKFLAFAGTVAMWLVGGSLITHGVPAFHHIIESATDFAANLPILAGLLVVITPLLIDLFVGFILGAILVFISLAIMKAAKQTKN</sequence>
<evidence type="ECO:0008006" key="4">
    <source>
        <dbReference type="Google" id="ProtNLM"/>
    </source>
</evidence>
<proteinExistence type="predicted"/>
<dbReference type="InterPro" id="IPR008526">
    <property type="entry name" value="YedI"/>
</dbReference>
<keyword evidence="1" id="KW-0812">Transmembrane</keyword>
<evidence type="ECO:0000256" key="1">
    <source>
        <dbReference type="SAM" id="Phobius"/>
    </source>
</evidence>
<dbReference type="Pfam" id="PF05661">
    <property type="entry name" value="DUF808"/>
    <property type="match status" value="1"/>
</dbReference>
<feature type="transmembrane region" description="Helical" evidence="1">
    <location>
        <begin position="72"/>
        <end position="101"/>
    </location>
</feature>
<evidence type="ECO:0000313" key="3">
    <source>
        <dbReference type="Proteomes" id="UP000243053"/>
    </source>
</evidence>
<dbReference type="PANTHER" id="PTHR30503">
    <property type="entry name" value="INNER MEMBRANE PROTEIN YEDI"/>
    <property type="match status" value="1"/>
</dbReference>
<dbReference type="EMBL" id="MAAF01000083">
    <property type="protein sequence ID" value="OUR78145.1"/>
    <property type="molecule type" value="Genomic_DNA"/>
</dbReference>
<feature type="transmembrane region" description="Helical" evidence="1">
    <location>
        <begin position="235"/>
        <end position="255"/>
    </location>
</feature>
<protein>
    <recommendedName>
        <fullName evidence="4">DUF808 domain-containing protein</fullName>
    </recommendedName>
</protein>
<name>A0A1Y5EB32_COLPS</name>
<keyword evidence="1" id="KW-1133">Transmembrane helix</keyword>
<dbReference type="Proteomes" id="UP000243053">
    <property type="component" value="Unassembled WGS sequence"/>
</dbReference>